<accession>A0A1I1M3M0</accession>
<evidence type="ECO:0000259" key="1">
    <source>
        <dbReference type="Pfam" id="PF00561"/>
    </source>
</evidence>
<dbReference type="EMBL" id="FOKV01000009">
    <property type="protein sequence ID" value="SFC79971.1"/>
    <property type="molecule type" value="Genomic_DNA"/>
</dbReference>
<organism evidence="3 4">
    <name type="scientific">Zunongwangia mangrovi</name>
    <dbReference type="NCBI Taxonomy" id="1334022"/>
    <lineage>
        <taxon>Bacteria</taxon>
        <taxon>Pseudomonadati</taxon>
        <taxon>Bacteroidota</taxon>
        <taxon>Flavobacteriia</taxon>
        <taxon>Flavobacteriales</taxon>
        <taxon>Flavobacteriaceae</taxon>
        <taxon>Zunongwangia</taxon>
    </lineage>
</organism>
<evidence type="ECO:0000259" key="2">
    <source>
        <dbReference type="Pfam" id="PF08386"/>
    </source>
</evidence>
<dbReference type="InterPro" id="IPR050471">
    <property type="entry name" value="AB_hydrolase"/>
</dbReference>
<feature type="domain" description="AB hydrolase-1" evidence="1">
    <location>
        <begin position="88"/>
        <end position="161"/>
    </location>
</feature>
<dbReference type="STRING" id="1334022.SAMN04487907_10933"/>
<gene>
    <name evidence="3" type="ORF">SAMN04487907_10933</name>
</gene>
<dbReference type="InterPro" id="IPR029058">
    <property type="entry name" value="AB_hydrolase_fold"/>
</dbReference>
<dbReference type="Gene3D" id="3.40.50.1820">
    <property type="entry name" value="alpha/beta hydrolase"/>
    <property type="match status" value="1"/>
</dbReference>
<dbReference type="OrthoDB" id="9785847at2"/>
<dbReference type="SUPFAM" id="SSF53474">
    <property type="entry name" value="alpha/beta-Hydrolases"/>
    <property type="match status" value="1"/>
</dbReference>
<dbReference type="Pfam" id="PF00561">
    <property type="entry name" value="Abhydrolase_1"/>
    <property type="match status" value="1"/>
</dbReference>
<dbReference type="PANTHER" id="PTHR43433">
    <property type="entry name" value="HYDROLASE, ALPHA/BETA FOLD FAMILY PROTEIN"/>
    <property type="match status" value="1"/>
</dbReference>
<proteinExistence type="predicted"/>
<evidence type="ECO:0000313" key="3">
    <source>
        <dbReference type="EMBL" id="SFC79971.1"/>
    </source>
</evidence>
<feature type="domain" description="Peptidase S33 tripeptidyl aminopeptidase-like C-terminal" evidence="2">
    <location>
        <begin position="230"/>
        <end position="287"/>
    </location>
</feature>
<dbReference type="RefSeq" id="WP_092544335.1">
    <property type="nucleotide sequence ID" value="NZ_FOKV01000009.1"/>
</dbReference>
<dbReference type="InterPro" id="IPR013595">
    <property type="entry name" value="Pept_S33_TAP-like_C"/>
</dbReference>
<dbReference type="AlphaFoldDB" id="A0A1I1M3M0"/>
<dbReference type="Proteomes" id="UP000199438">
    <property type="component" value="Unassembled WGS sequence"/>
</dbReference>
<dbReference type="Pfam" id="PF08386">
    <property type="entry name" value="Abhydrolase_4"/>
    <property type="match status" value="1"/>
</dbReference>
<name>A0A1I1M3M0_9FLAO</name>
<dbReference type="PANTHER" id="PTHR43433:SF5">
    <property type="entry name" value="AB HYDROLASE-1 DOMAIN-CONTAINING PROTEIN"/>
    <property type="match status" value="1"/>
</dbReference>
<keyword evidence="4" id="KW-1185">Reference proteome</keyword>
<sequence length="289" mass="32438">MAKKHKDKTPIQQLLLPWYILYTGKVLNWISPYLASKFAGKLFLTPLKYKLPQREQGMDQNSKQSTQVLPKSEREIVVYEYGKSDKKVLLVHGWSGRGTQLSKIADALLKEGFSTISFDAPAHGKASGKMSMMPYFIEAIHYLSKKYGPFHTIIGHSLGGMSTLKAIKEGVSSEKAVIIGTANSVTAITQEFVQNLHMDKEVAYFMKAQFDEKFGQNMDNYSGAISAQSVHIPTLVIHDKDDVDVHYKCAEEIHNQLKNSKLYLTEGLGHRRILGDQNVINKITTFITA</sequence>
<reference evidence="4" key="1">
    <citation type="submission" date="2016-10" db="EMBL/GenBank/DDBJ databases">
        <authorList>
            <person name="Varghese N."/>
            <person name="Submissions S."/>
        </authorList>
    </citation>
    <scope>NUCLEOTIDE SEQUENCE [LARGE SCALE GENOMIC DNA]</scope>
    <source>
        <strain evidence="4">DSM 24499</strain>
    </source>
</reference>
<dbReference type="InterPro" id="IPR000073">
    <property type="entry name" value="AB_hydrolase_1"/>
</dbReference>
<protein>
    <submittedName>
        <fullName evidence="3">Pimeloyl-ACP methyl ester carboxylesterase</fullName>
    </submittedName>
</protein>
<evidence type="ECO:0000313" key="4">
    <source>
        <dbReference type="Proteomes" id="UP000199438"/>
    </source>
</evidence>